<feature type="domain" description="LysR substrate-binding" evidence="2">
    <location>
        <begin position="2"/>
        <end position="135"/>
    </location>
</feature>
<protein>
    <recommendedName>
        <fullName evidence="2">LysR substrate-binding domain-containing protein</fullName>
    </recommendedName>
</protein>
<evidence type="ECO:0000313" key="3">
    <source>
        <dbReference type="EMBL" id="KMQ89622.1"/>
    </source>
</evidence>
<dbReference type="PANTHER" id="PTHR30537:SF72">
    <property type="entry name" value="LYSR FAMILY TRANSCRIPTIONAL REGULATOR"/>
    <property type="match status" value="1"/>
</dbReference>
<comment type="caution">
    <text evidence="3">The sequence shown here is derived from an EMBL/GenBank/DDBJ whole genome shotgun (WGS) entry which is preliminary data.</text>
</comment>
<dbReference type="OrthoDB" id="10670983at2759"/>
<dbReference type="PaxDb" id="67767-A0A0J7KH79"/>
<dbReference type="AlphaFoldDB" id="A0A0J7KH79"/>
<proteinExistence type="inferred from homology"/>
<evidence type="ECO:0000256" key="1">
    <source>
        <dbReference type="ARBA" id="ARBA00009437"/>
    </source>
</evidence>
<gene>
    <name evidence="3" type="ORF">RF55_10726</name>
</gene>
<dbReference type="GO" id="GO:0043565">
    <property type="term" value="F:sequence-specific DNA binding"/>
    <property type="evidence" value="ECO:0007669"/>
    <property type="project" value="TreeGrafter"/>
</dbReference>
<name>A0A0J7KH79_LASNI</name>
<reference evidence="3 4" key="1">
    <citation type="submission" date="2015-04" db="EMBL/GenBank/DDBJ databases">
        <title>Lasius niger genome sequencing.</title>
        <authorList>
            <person name="Konorov E.A."/>
            <person name="Nikitin M.A."/>
            <person name="Kirill M.V."/>
            <person name="Chang P."/>
        </authorList>
    </citation>
    <scope>NUCLEOTIDE SEQUENCE [LARGE SCALE GENOMIC DNA]</scope>
    <source>
        <tissue evidence="3">Whole</tissue>
    </source>
</reference>
<dbReference type="Pfam" id="PF03466">
    <property type="entry name" value="LysR_substrate"/>
    <property type="match status" value="1"/>
</dbReference>
<dbReference type="Gene3D" id="3.40.190.10">
    <property type="entry name" value="Periplasmic binding protein-like II"/>
    <property type="match status" value="2"/>
</dbReference>
<dbReference type="GO" id="GO:0006351">
    <property type="term" value="P:DNA-templated transcription"/>
    <property type="evidence" value="ECO:0007669"/>
    <property type="project" value="TreeGrafter"/>
</dbReference>
<dbReference type="InterPro" id="IPR005119">
    <property type="entry name" value="LysR_subst-bd"/>
</dbReference>
<organism evidence="3 4">
    <name type="scientific">Lasius niger</name>
    <name type="common">Black garden ant</name>
    <dbReference type="NCBI Taxonomy" id="67767"/>
    <lineage>
        <taxon>Eukaryota</taxon>
        <taxon>Metazoa</taxon>
        <taxon>Ecdysozoa</taxon>
        <taxon>Arthropoda</taxon>
        <taxon>Hexapoda</taxon>
        <taxon>Insecta</taxon>
        <taxon>Pterygota</taxon>
        <taxon>Neoptera</taxon>
        <taxon>Endopterygota</taxon>
        <taxon>Hymenoptera</taxon>
        <taxon>Apocrita</taxon>
        <taxon>Aculeata</taxon>
        <taxon>Formicoidea</taxon>
        <taxon>Formicidae</taxon>
        <taxon>Formicinae</taxon>
        <taxon>Lasius</taxon>
        <taxon>Lasius</taxon>
    </lineage>
</organism>
<dbReference type="EMBL" id="LBMM01007561">
    <property type="protein sequence ID" value="KMQ89622.1"/>
    <property type="molecule type" value="Genomic_DNA"/>
</dbReference>
<dbReference type="Proteomes" id="UP000036403">
    <property type="component" value="Unassembled WGS sequence"/>
</dbReference>
<dbReference type="STRING" id="67767.A0A0J7KH79"/>
<evidence type="ECO:0000313" key="4">
    <source>
        <dbReference type="Proteomes" id="UP000036403"/>
    </source>
</evidence>
<sequence>MVSLVEEGFDVVIRAGSTITDSGLIRRRLGRFTLRLVATPDYFKRKGLPLTPEDLIHHDCLRQSSARTGKLHNWPLKTRKSLSIPETMCASTTAPLVQLAEEGMGIACLPPFAVNKLISSGGCLPPMGPSNMTRDHLAYDRAVQKGLQEELLMNIVHLRFGDAPIFLETQQIIANYSYQKNFSGNISGSPWNGPGPSYGIGGAAMVLAPLSPSVIMPLIESGVPIDRLLRLVAGSLGDAENVRNPLNSSEFGTQISRKFLNLIHTLRDLQIADAISIRRVPGEPKTKKKEAVPEKTYLVFKKIGIPELEKKQEEVCKMLNLPAKTQEAEFIYGQKPTGKPQIPMVTRSMLSIFNNIAATIEVPEKAIKEEMTSKTITDNPDKGRSTIVIHCSRIAPPFAFVSIRHDGYSYWISKKDLETKAAFSLLQLINELSVNRNNAGAMVTIPVNGH</sequence>
<dbReference type="InterPro" id="IPR058163">
    <property type="entry name" value="LysR-type_TF_proteobact-type"/>
</dbReference>
<evidence type="ECO:0000259" key="2">
    <source>
        <dbReference type="Pfam" id="PF03466"/>
    </source>
</evidence>
<dbReference type="GO" id="GO:0003700">
    <property type="term" value="F:DNA-binding transcription factor activity"/>
    <property type="evidence" value="ECO:0007669"/>
    <property type="project" value="TreeGrafter"/>
</dbReference>
<dbReference type="PANTHER" id="PTHR30537">
    <property type="entry name" value="HTH-TYPE TRANSCRIPTIONAL REGULATOR"/>
    <property type="match status" value="1"/>
</dbReference>
<comment type="similarity">
    <text evidence="1">Belongs to the LysR transcriptional regulatory family.</text>
</comment>
<keyword evidence="4" id="KW-1185">Reference proteome</keyword>
<accession>A0A0J7KH79</accession>
<dbReference type="SUPFAM" id="SSF53850">
    <property type="entry name" value="Periplasmic binding protein-like II"/>
    <property type="match status" value="1"/>
</dbReference>